<protein>
    <submittedName>
        <fullName evidence="3">Uncharacterized protein</fullName>
    </submittedName>
</protein>
<comment type="caution">
    <text evidence="3">The sequence shown here is derived from an EMBL/GenBank/DDBJ whole genome shotgun (WGS) entry which is preliminary data.</text>
</comment>
<keyword evidence="2" id="KW-0472">Membrane</keyword>
<evidence type="ECO:0000313" key="3">
    <source>
        <dbReference type="EMBL" id="RDK85581.1"/>
    </source>
</evidence>
<dbReference type="Proteomes" id="UP000255317">
    <property type="component" value="Unassembled WGS sequence"/>
</dbReference>
<feature type="repeat" description="TPR" evidence="1">
    <location>
        <begin position="116"/>
        <end position="149"/>
    </location>
</feature>
<keyword evidence="1" id="KW-0802">TPR repeat</keyword>
<dbReference type="OrthoDB" id="1454797at2"/>
<feature type="transmembrane region" description="Helical" evidence="2">
    <location>
        <begin position="71"/>
        <end position="91"/>
    </location>
</feature>
<dbReference type="InterPro" id="IPR011990">
    <property type="entry name" value="TPR-like_helical_dom_sf"/>
</dbReference>
<keyword evidence="2" id="KW-0812">Transmembrane</keyword>
<dbReference type="PROSITE" id="PS50005">
    <property type="entry name" value="TPR"/>
    <property type="match status" value="1"/>
</dbReference>
<keyword evidence="2" id="KW-1133">Transmembrane helix</keyword>
<name>A0A370QB21_9FLAO</name>
<dbReference type="SUPFAM" id="SSF48452">
    <property type="entry name" value="TPR-like"/>
    <property type="match status" value="1"/>
</dbReference>
<gene>
    <name evidence="3" type="ORF">C8D94_103408</name>
</gene>
<evidence type="ECO:0000313" key="4">
    <source>
        <dbReference type="Proteomes" id="UP000255317"/>
    </source>
</evidence>
<proteinExistence type="predicted"/>
<accession>A0A370QB21</accession>
<sequence>MGGGGSIQGMNNSLKMNRQLLRKKTYFRKERSFLNRKREYHKAAGIIDLKTATKEELAGIRKTIIKRRRKSNLIFLFLFVIIASPLIYFSFDLFKTQTNKELMIEKIEKDERIKKYNFFISDGDEYIKKGEWHNAMFQFNKAIEIFPNDYHAHYRYSYAAVYRCRNEKEKCELADKSLSKLLKEFPDKTELIELEQVLIFANL</sequence>
<keyword evidence="4" id="KW-1185">Reference proteome</keyword>
<dbReference type="InterPro" id="IPR019734">
    <property type="entry name" value="TPR_rpt"/>
</dbReference>
<dbReference type="AlphaFoldDB" id="A0A370QB21"/>
<dbReference type="Gene3D" id="1.25.40.10">
    <property type="entry name" value="Tetratricopeptide repeat domain"/>
    <property type="match status" value="1"/>
</dbReference>
<dbReference type="RefSeq" id="WP_115123986.1">
    <property type="nucleotide sequence ID" value="NZ_QRAO01000003.1"/>
</dbReference>
<organism evidence="3 4">
    <name type="scientific">Marinirhabdus gelatinilytica</name>
    <dbReference type="NCBI Taxonomy" id="1703343"/>
    <lineage>
        <taxon>Bacteria</taxon>
        <taxon>Pseudomonadati</taxon>
        <taxon>Bacteroidota</taxon>
        <taxon>Flavobacteriia</taxon>
        <taxon>Flavobacteriales</taxon>
        <taxon>Flavobacteriaceae</taxon>
    </lineage>
</organism>
<dbReference type="EMBL" id="QRAO01000003">
    <property type="protein sequence ID" value="RDK85581.1"/>
    <property type="molecule type" value="Genomic_DNA"/>
</dbReference>
<reference evidence="3 4" key="1">
    <citation type="submission" date="2018-07" db="EMBL/GenBank/DDBJ databases">
        <title>Genomic Encyclopedia of Type Strains, Phase IV (KMG-IV): sequencing the most valuable type-strain genomes for metagenomic binning, comparative biology and taxonomic classification.</title>
        <authorList>
            <person name="Goeker M."/>
        </authorList>
    </citation>
    <scope>NUCLEOTIDE SEQUENCE [LARGE SCALE GENOMIC DNA]</scope>
    <source>
        <strain evidence="3 4">DSM 101478</strain>
    </source>
</reference>
<evidence type="ECO:0000256" key="1">
    <source>
        <dbReference type="PROSITE-ProRule" id="PRU00339"/>
    </source>
</evidence>
<evidence type="ECO:0000256" key="2">
    <source>
        <dbReference type="SAM" id="Phobius"/>
    </source>
</evidence>